<proteinExistence type="predicted"/>
<dbReference type="GO" id="GO:0005829">
    <property type="term" value="C:cytosol"/>
    <property type="evidence" value="ECO:0007669"/>
    <property type="project" value="TreeGrafter"/>
</dbReference>
<evidence type="ECO:0000256" key="3">
    <source>
        <dbReference type="ARBA" id="ARBA00023163"/>
    </source>
</evidence>
<dbReference type="EMBL" id="CP000817">
    <property type="protein sequence ID" value="ACA37891.1"/>
    <property type="molecule type" value="Genomic_DNA"/>
</dbReference>
<dbReference type="GO" id="GO:0003677">
    <property type="term" value="F:DNA binding"/>
    <property type="evidence" value="ECO:0007669"/>
    <property type="project" value="UniProtKB-KW"/>
</dbReference>
<dbReference type="Gene3D" id="1.10.260.40">
    <property type="entry name" value="lambda repressor-like DNA-binding domains"/>
    <property type="match status" value="1"/>
</dbReference>
<dbReference type="CDD" id="cd00093">
    <property type="entry name" value="HTH_XRE"/>
    <property type="match status" value="1"/>
</dbReference>
<keyword evidence="1" id="KW-0805">Transcription regulation</keyword>
<dbReference type="InterPro" id="IPR050807">
    <property type="entry name" value="TransReg_Diox_bact_type"/>
</dbReference>
<accession>B1HU00</accession>
<evidence type="ECO:0000256" key="2">
    <source>
        <dbReference type="ARBA" id="ARBA00023125"/>
    </source>
</evidence>
<dbReference type="Pfam" id="PF01381">
    <property type="entry name" value="HTH_3"/>
    <property type="match status" value="1"/>
</dbReference>
<dbReference type="GO" id="GO:0003700">
    <property type="term" value="F:DNA-binding transcription factor activity"/>
    <property type="evidence" value="ECO:0007669"/>
    <property type="project" value="TreeGrafter"/>
</dbReference>
<dbReference type="PROSITE" id="PS50943">
    <property type="entry name" value="HTH_CROC1"/>
    <property type="match status" value="1"/>
</dbReference>
<dbReference type="SMART" id="SM00530">
    <property type="entry name" value="HTH_XRE"/>
    <property type="match status" value="1"/>
</dbReference>
<keyword evidence="3" id="KW-0804">Transcription</keyword>
<dbReference type="AlphaFoldDB" id="B1HU00"/>
<keyword evidence="2" id="KW-0238">DNA-binding</keyword>
<evidence type="ECO:0000313" key="6">
    <source>
        <dbReference type="Proteomes" id="UP000002164"/>
    </source>
</evidence>
<name>B1HU00_LYSSC</name>
<reference evidence="5 6" key="1">
    <citation type="journal article" date="2008" name="J. Bacteriol.">
        <title>Complete genome sequence of the mosquitocidal bacterium Bacillus sphaericus C3-41 and comparison with those of closely related Bacillus species.</title>
        <authorList>
            <person name="Hu X."/>
            <person name="Fan W."/>
            <person name="Han B."/>
            <person name="Liu H."/>
            <person name="Zheng D."/>
            <person name="Li Q."/>
            <person name="Dong W."/>
            <person name="Yan J."/>
            <person name="Gao M."/>
            <person name="Berry C."/>
            <person name="Yuan Z."/>
        </authorList>
    </citation>
    <scope>NUCLEOTIDE SEQUENCE [LARGE SCALE GENOMIC DNA]</scope>
    <source>
        <strain evidence="5 6">C3-41</strain>
    </source>
</reference>
<protein>
    <submittedName>
        <fullName evidence="5">Transcriptional regulator, MerR family</fullName>
    </submittedName>
</protein>
<dbReference type="InterPro" id="IPR010982">
    <property type="entry name" value="Lambda_DNA-bd_dom_sf"/>
</dbReference>
<dbReference type="SUPFAM" id="SSF47413">
    <property type="entry name" value="lambda repressor-like DNA-binding domains"/>
    <property type="match status" value="1"/>
</dbReference>
<dbReference type="PANTHER" id="PTHR46797">
    <property type="entry name" value="HTH-TYPE TRANSCRIPTIONAL REGULATOR"/>
    <property type="match status" value="1"/>
</dbReference>
<dbReference type="InterPro" id="IPR001387">
    <property type="entry name" value="Cro/C1-type_HTH"/>
</dbReference>
<evidence type="ECO:0000313" key="5">
    <source>
        <dbReference type="EMBL" id="ACA37891.1"/>
    </source>
</evidence>
<dbReference type="KEGG" id="lsp:Bsph_0262"/>
<dbReference type="EnsemblBacteria" id="ACA37891">
    <property type="protein sequence ID" value="ACA37891"/>
    <property type="gene ID" value="Bsph_0262"/>
</dbReference>
<dbReference type="HOGENOM" id="CLU_066192_17_5_9"/>
<feature type="domain" description="HTH cro/C1-type" evidence="4">
    <location>
        <begin position="15"/>
        <end position="72"/>
    </location>
</feature>
<sequence>MNHMSDFLKLVGEQLRIIRLSKGLSQEEVAERTGKLGFSKGRVSNIEHGQSNITLSTLETLMKALDIPPEELFNFQKLSGVTDIEEKNLMLDIHRSLLRERNLDEVKYVVRITKDFLDTIDSQSKKNSPNGQ</sequence>
<dbReference type="PANTHER" id="PTHR46797:SF23">
    <property type="entry name" value="HTH-TYPE TRANSCRIPTIONAL REGULATOR SUTR"/>
    <property type="match status" value="1"/>
</dbReference>
<evidence type="ECO:0000259" key="4">
    <source>
        <dbReference type="PROSITE" id="PS50943"/>
    </source>
</evidence>
<organism evidence="5 6">
    <name type="scientific">Lysinibacillus sphaericus (strain C3-41)</name>
    <dbReference type="NCBI Taxonomy" id="444177"/>
    <lineage>
        <taxon>Bacteria</taxon>
        <taxon>Bacillati</taxon>
        <taxon>Bacillota</taxon>
        <taxon>Bacilli</taxon>
        <taxon>Bacillales</taxon>
        <taxon>Bacillaceae</taxon>
        <taxon>Lysinibacillus</taxon>
    </lineage>
</organism>
<dbReference type="Proteomes" id="UP000002164">
    <property type="component" value="Chromosome"/>
</dbReference>
<gene>
    <name evidence="5" type="ordered locus">Bsph_0262</name>
</gene>
<evidence type="ECO:0000256" key="1">
    <source>
        <dbReference type="ARBA" id="ARBA00023015"/>
    </source>
</evidence>